<organism evidence="7">
    <name type="scientific">Spironucleus salmonicida</name>
    <dbReference type="NCBI Taxonomy" id="348837"/>
    <lineage>
        <taxon>Eukaryota</taxon>
        <taxon>Metamonada</taxon>
        <taxon>Diplomonadida</taxon>
        <taxon>Hexamitidae</taxon>
        <taxon>Hexamitinae</taxon>
        <taxon>Spironucleus</taxon>
    </lineage>
</organism>
<evidence type="ECO:0000256" key="5">
    <source>
        <dbReference type="PROSITE-ProRule" id="PRU00723"/>
    </source>
</evidence>
<dbReference type="GO" id="GO:0003723">
    <property type="term" value="F:RNA binding"/>
    <property type="evidence" value="ECO:0007669"/>
    <property type="project" value="TreeGrafter"/>
</dbReference>
<dbReference type="VEuPathDB" id="GiardiaDB:SS50377_28774"/>
<gene>
    <name evidence="7" type="ORF">SS50377_11674</name>
    <name evidence="9" type="ORF">SS50377_20589</name>
    <name evidence="8" type="ORF">SS50377_28774</name>
</gene>
<dbReference type="VEuPathDB" id="GiardiaDB:SS50377_20589"/>
<feature type="zinc finger region" description="C3H1-type" evidence="5">
    <location>
        <begin position="99"/>
        <end position="125"/>
    </location>
</feature>
<evidence type="ECO:0000313" key="8">
    <source>
        <dbReference type="EMBL" id="KAH0569349.1"/>
    </source>
</evidence>
<dbReference type="EMBL" id="AUWU02000024">
    <property type="protein sequence ID" value="KAH0569349.1"/>
    <property type="molecule type" value="Genomic_DNA"/>
</dbReference>
<keyword evidence="3 5" id="KW-0863">Zinc-finger</keyword>
<reference evidence="8" key="2">
    <citation type="submission" date="2020-12" db="EMBL/GenBank/DDBJ databases">
        <title>New Spironucleus salmonicida genome in near-complete chromosomes.</title>
        <authorList>
            <person name="Xu F."/>
            <person name="Kurt Z."/>
            <person name="Jimenez-Gonzalez A."/>
            <person name="Astvaldsson A."/>
            <person name="Andersson J.O."/>
            <person name="Svard S.G."/>
        </authorList>
    </citation>
    <scope>NUCLEOTIDE SEQUENCE</scope>
    <source>
        <strain evidence="8">ATCC 50377</strain>
    </source>
</reference>
<protein>
    <recommendedName>
        <fullName evidence="6">C3H1-type domain-containing protein</fullName>
    </recommendedName>
</protein>
<feature type="zinc finger region" description="C3H1-type" evidence="5">
    <location>
        <begin position="55"/>
        <end position="81"/>
    </location>
</feature>
<reference evidence="7 8" key="1">
    <citation type="journal article" date="2014" name="PLoS Genet.">
        <title>The Genome of Spironucleus salmonicida Highlights a Fish Pathogen Adapted to Fluctuating Environments.</title>
        <authorList>
            <person name="Xu F."/>
            <person name="Jerlstrom-Hultqvist J."/>
            <person name="Einarsson E."/>
            <person name="Astvaldsson A."/>
            <person name="Svard S.G."/>
            <person name="Andersson J.O."/>
        </authorList>
    </citation>
    <scope>NUCLEOTIDE SEQUENCE</scope>
    <source>
        <strain evidence="8">ATCC 50377</strain>
    </source>
</reference>
<keyword evidence="1 5" id="KW-0479">Metal-binding</keyword>
<keyword evidence="10" id="KW-1185">Reference proteome</keyword>
<dbReference type="InterPro" id="IPR000571">
    <property type="entry name" value="Znf_CCCH"/>
</dbReference>
<dbReference type="AlphaFoldDB" id="V6LWS1"/>
<dbReference type="PANTHER" id="PTHR12675:SF12">
    <property type="entry name" value="PROTEIN MUSCLEBLIND"/>
    <property type="match status" value="1"/>
</dbReference>
<dbReference type="Proteomes" id="UP000018208">
    <property type="component" value="Unassembled WGS sequence"/>
</dbReference>
<evidence type="ECO:0000259" key="6">
    <source>
        <dbReference type="PROSITE" id="PS50103"/>
    </source>
</evidence>
<keyword evidence="2" id="KW-0677">Repeat</keyword>
<evidence type="ECO:0000256" key="3">
    <source>
        <dbReference type="ARBA" id="ARBA00022771"/>
    </source>
</evidence>
<dbReference type="PROSITE" id="PS50103">
    <property type="entry name" value="ZF_C3H1"/>
    <property type="match status" value="2"/>
</dbReference>
<dbReference type="PANTHER" id="PTHR12675">
    <property type="entry name" value="MUSCLEBLIND-LIKE PROTEIN"/>
    <property type="match status" value="1"/>
</dbReference>
<feature type="domain" description="C3H1-type" evidence="6">
    <location>
        <begin position="99"/>
        <end position="125"/>
    </location>
</feature>
<evidence type="ECO:0000256" key="1">
    <source>
        <dbReference type="ARBA" id="ARBA00022723"/>
    </source>
</evidence>
<evidence type="ECO:0000313" key="7">
    <source>
        <dbReference type="EMBL" id="EST48156.1"/>
    </source>
</evidence>
<dbReference type="OrthoDB" id="6285980at2759"/>
<dbReference type="Gene3D" id="3.30.1370.210">
    <property type="match status" value="1"/>
</dbReference>
<evidence type="ECO:0000313" key="10">
    <source>
        <dbReference type="Proteomes" id="UP000018208"/>
    </source>
</evidence>
<evidence type="ECO:0000313" key="9">
    <source>
        <dbReference type="EMBL" id="KAH0577238.1"/>
    </source>
</evidence>
<proteinExistence type="predicted"/>
<evidence type="ECO:0000256" key="2">
    <source>
        <dbReference type="ARBA" id="ARBA00022737"/>
    </source>
</evidence>
<name>V6LWS1_9EUKA</name>
<dbReference type="EMBL" id="AUWU02000001">
    <property type="protein sequence ID" value="KAH0577238.1"/>
    <property type="molecule type" value="Genomic_DNA"/>
</dbReference>
<dbReference type="SMART" id="SM00356">
    <property type="entry name" value="ZnF_C3H1"/>
    <property type="match status" value="2"/>
</dbReference>
<feature type="domain" description="C3H1-type" evidence="6">
    <location>
        <begin position="55"/>
        <end position="81"/>
    </location>
</feature>
<sequence length="161" mass="18203">MSSFSSDFEDAAYSLPFDAAILQIPPIPHPLHSVSAPFQLLGNTTSYTSQTSHSNSLQKICKNYIRGGCNVADCKFFHPSPIELIVHAQEIANIYTQKYGKIEICKDYLNGKCDRFQCKYKHCDDYWKEQIDRFNSIGEHVLTSQSGKFKISSQPSQGDQK</sequence>
<dbReference type="GO" id="GO:0043484">
    <property type="term" value="P:regulation of RNA splicing"/>
    <property type="evidence" value="ECO:0007669"/>
    <property type="project" value="TreeGrafter"/>
</dbReference>
<evidence type="ECO:0000256" key="4">
    <source>
        <dbReference type="ARBA" id="ARBA00022833"/>
    </source>
</evidence>
<dbReference type="GO" id="GO:0008270">
    <property type="term" value="F:zinc ion binding"/>
    <property type="evidence" value="ECO:0007669"/>
    <property type="project" value="UniProtKB-KW"/>
</dbReference>
<accession>V6LWS1</accession>
<dbReference type="EMBL" id="KI545999">
    <property type="protein sequence ID" value="EST48156.1"/>
    <property type="molecule type" value="Genomic_DNA"/>
</dbReference>
<keyword evidence="4 5" id="KW-0862">Zinc</keyword>